<accession>A0A0H2RI85</accession>
<dbReference type="Proteomes" id="UP000053477">
    <property type="component" value="Unassembled WGS sequence"/>
</dbReference>
<organism evidence="2 3">
    <name type="scientific">Schizopora paradoxa</name>
    <dbReference type="NCBI Taxonomy" id="27342"/>
    <lineage>
        <taxon>Eukaryota</taxon>
        <taxon>Fungi</taxon>
        <taxon>Dikarya</taxon>
        <taxon>Basidiomycota</taxon>
        <taxon>Agaricomycotina</taxon>
        <taxon>Agaricomycetes</taxon>
        <taxon>Hymenochaetales</taxon>
        <taxon>Schizoporaceae</taxon>
        <taxon>Schizopora</taxon>
    </lineage>
</organism>
<dbReference type="InParanoid" id="A0A0H2RI85"/>
<gene>
    <name evidence="2" type="ORF">SCHPADRAFT_751480</name>
</gene>
<evidence type="ECO:0000313" key="2">
    <source>
        <dbReference type="EMBL" id="KLO04546.1"/>
    </source>
</evidence>
<dbReference type="EMBL" id="KQ086505">
    <property type="protein sequence ID" value="KLO04546.1"/>
    <property type="molecule type" value="Genomic_DNA"/>
</dbReference>
<sequence>MCDDTTDSLLRQESSAACPTTDFEDDRALMFWCLDLFDFFVCCFCMLWSPIYIVILYFFPPLYSLAMCTLPASAWHALVHVDN</sequence>
<keyword evidence="1" id="KW-1133">Transmembrane helix</keyword>
<name>A0A0H2RI85_9AGAM</name>
<keyword evidence="3" id="KW-1185">Reference proteome</keyword>
<dbReference type="AlphaFoldDB" id="A0A0H2RI85"/>
<evidence type="ECO:0000256" key="1">
    <source>
        <dbReference type="SAM" id="Phobius"/>
    </source>
</evidence>
<reference evidence="2 3" key="1">
    <citation type="submission" date="2015-04" db="EMBL/GenBank/DDBJ databases">
        <title>Complete genome sequence of Schizopora paradoxa KUC8140, a cosmopolitan wood degrader in East Asia.</title>
        <authorList>
            <consortium name="DOE Joint Genome Institute"/>
            <person name="Min B."/>
            <person name="Park H."/>
            <person name="Jang Y."/>
            <person name="Kim J.-J."/>
            <person name="Kim K.H."/>
            <person name="Pangilinan J."/>
            <person name="Lipzen A."/>
            <person name="Riley R."/>
            <person name="Grigoriev I.V."/>
            <person name="Spatafora J.W."/>
            <person name="Choi I.-G."/>
        </authorList>
    </citation>
    <scope>NUCLEOTIDE SEQUENCE [LARGE SCALE GENOMIC DNA]</scope>
    <source>
        <strain evidence="2 3">KUC8140</strain>
    </source>
</reference>
<proteinExistence type="predicted"/>
<evidence type="ECO:0000313" key="3">
    <source>
        <dbReference type="Proteomes" id="UP000053477"/>
    </source>
</evidence>
<keyword evidence="1" id="KW-0472">Membrane</keyword>
<feature type="transmembrane region" description="Helical" evidence="1">
    <location>
        <begin position="36"/>
        <end position="59"/>
    </location>
</feature>
<keyword evidence="1" id="KW-0812">Transmembrane</keyword>
<protein>
    <submittedName>
        <fullName evidence="2">Uncharacterized protein</fullName>
    </submittedName>
</protein>